<reference evidence="1" key="1">
    <citation type="journal article" date="2020" name="Nature">
        <title>Giant virus diversity and host interactions through global metagenomics.</title>
        <authorList>
            <person name="Schulz F."/>
            <person name="Roux S."/>
            <person name="Paez-Espino D."/>
            <person name="Jungbluth S."/>
            <person name="Walsh D.A."/>
            <person name="Denef V.J."/>
            <person name="McMahon K.D."/>
            <person name="Konstantinidis K.T."/>
            <person name="Eloe-Fadrosh E.A."/>
            <person name="Kyrpides N.C."/>
            <person name="Woyke T."/>
        </authorList>
    </citation>
    <scope>NUCLEOTIDE SEQUENCE</scope>
    <source>
        <strain evidence="1">GVMAG-M-3300027206-1</strain>
    </source>
</reference>
<protein>
    <submittedName>
        <fullName evidence="1">Uncharacterized protein</fullName>
    </submittedName>
</protein>
<name>A0A6C0JGA6_9ZZZZ</name>
<evidence type="ECO:0000313" key="1">
    <source>
        <dbReference type="EMBL" id="QHU03477.1"/>
    </source>
</evidence>
<sequence length="45" mass="5449">MKQMYRMLHFPPVAKFTVGLNTTLTTIVWIDTYKMIKSHKKRKHK</sequence>
<proteinExistence type="predicted"/>
<dbReference type="AlphaFoldDB" id="A0A6C0JGA6"/>
<organism evidence="1">
    <name type="scientific">viral metagenome</name>
    <dbReference type="NCBI Taxonomy" id="1070528"/>
    <lineage>
        <taxon>unclassified sequences</taxon>
        <taxon>metagenomes</taxon>
        <taxon>organismal metagenomes</taxon>
    </lineage>
</organism>
<dbReference type="EMBL" id="MN740383">
    <property type="protein sequence ID" value="QHU03477.1"/>
    <property type="molecule type" value="Genomic_DNA"/>
</dbReference>
<accession>A0A6C0JGA6</accession>